<dbReference type="InterPro" id="IPR002717">
    <property type="entry name" value="HAT_MYST-type"/>
</dbReference>
<dbReference type="PANTHER" id="PTHR10615:SF219">
    <property type="entry name" value="HISTONE ACETYLTRANSFERASE KAT5"/>
    <property type="match status" value="1"/>
</dbReference>
<dbReference type="Gene3D" id="1.10.10.10">
    <property type="entry name" value="Winged helix-like DNA-binding domain superfamily/Winged helix DNA-binding domain"/>
    <property type="match status" value="1"/>
</dbReference>
<feature type="compositionally biased region" description="Polar residues" evidence="14">
    <location>
        <begin position="88"/>
        <end position="103"/>
    </location>
</feature>
<dbReference type="GO" id="GO:0008270">
    <property type="term" value="F:zinc ion binding"/>
    <property type="evidence" value="ECO:0007669"/>
    <property type="project" value="UniProtKB-KW"/>
</dbReference>
<keyword evidence="17" id="KW-1185">Reference proteome</keyword>
<dbReference type="Gene3D" id="2.30.30.140">
    <property type="match status" value="1"/>
</dbReference>
<evidence type="ECO:0000256" key="1">
    <source>
        <dbReference type="ARBA" id="ARBA00004123"/>
    </source>
</evidence>
<feature type="region of interest" description="Disordered" evidence="14">
    <location>
        <begin position="74"/>
        <end position="111"/>
    </location>
</feature>
<sequence length="771" mass="84135">MPNMESSKKDKDGAIEIGGFYAIIGKDLQEYKVEVLGKRVSELETLVYIHYDGTDKRLDEWVDIIRLTPLKDQKKATLPKATGGPATPGSSATAGNPTSTTDASEVGGRPKRKAIKDEVAALLESMKRPTSRMRSSEVGADGSVIKPISPHGHGHDHDEEDVPQVRNVEWILYAGYDIATWYYSPYPDEYQDCQRLFICEYCLKYIRTVESFITHTKTTCKRKRPPGTVVYSKGINKIYKVDGKTNKLYCQNLCLLAKLFLDNKTLYFDVPGFQFFVLTETRAGDRADVPVGFFSKEIVSYDGYNLACILVLPPFQRKSYGKLLIEFSYELTKIEGKVGSPEKPLSDLGKLGYVSYWITAILRELYPRPWPAKRPPPALLTNRRRSRATSSASATGAAKMEEGGDAALVSGSDGSLVAMEKVKEEENNGKAGDRVLTEAMEVDPTIPTGPTGAASTSNSTKTQSQAHETMDTAPQKDKEVAFSIRELAAKTGIMEEDLLETLVTMGWMSHWQQPVANTTTAPAAVRTAKRNYRKLKRFQEQQQLFEKFSGAQHHDQDGHGHHGHGHGHGHGLSHISSSSTSNSTTTASTLMLGMVTGAGGGGIDHAPAIGTFSSLSELPLTNSFDPVAILEIPDSEDEAEVGESSAVEGAVSGSKVVSGDGSEEASAPAKEAEGDEPQQQHQQGVKVKVEGGTAGGSSTSSFSSMFQSQHAMAPPTRPVLSSSTNGKDVVAVVTMEMVKEYQDRHNIRLDPYLDWNAIDWVAYRSTLEHPQ</sequence>
<feature type="compositionally biased region" description="Low complexity" evidence="14">
    <location>
        <begin position="642"/>
        <end position="669"/>
    </location>
</feature>
<keyword evidence="11" id="KW-0539">Nucleus</keyword>
<evidence type="ECO:0000256" key="9">
    <source>
        <dbReference type="ARBA" id="ARBA00023015"/>
    </source>
</evidence>
<evidence type="ECO:0000256" key="10">
    <source>
        <dbReference type="ARBA" id="ARBA00023163"/>
    </source>
</evidence>
<feature type="compositionally biased region" description="Basic residues" evidence="14">
    <location>
        <begin position="561"/>
        <end position="571"/>
    </location>
</feature>
<dbReference type="InterPro" id="IPR036388">
    <property type="entry name" value="WH-like_DNA-bd_sf"/>
</dbReference>
<keyword evidence="9" id="KW-0805">Transcription regulation</keyword>
<name>A0A9P6K0P1_9FUNG</name>
<dbReference type="EC" id="2.3.1.48" evidence="3"/>
<dbReference type="Pfam" id="PF11717">
    <property type="entry name" value="Tudor-knot"/>
    <property type="match status" value="1"/>
</dbReference>
<evidence type="ECO:0000313" key="17">
    <source>
        <dbReference type="Proteomes" id="UP000723463"/>
    </source>
</evidence>
<feature type="region of interest" description="Disordered" evidence="14">
    <location>
        <begin position="551"/>
        <end position="585"/>
    </location>
</feature>
<dbReference type="Gene3D" id="3.40.630.30">
    <property type="match status" value="1"/>
</dbReference>
<evidence type="ECO:0000256" key="8">
    <source>
        <dbReference type="ARBA" id="ARBA00022990"/>
    </source>
</evidence>
<gene>
    <name evidence="16" type="primary">KAT8</name>
    <name evidence="16" type="ORF">EC957_003925</name>
</gene>
<dbReference type="InterPro" id="IPR040706">
    <property type="entry name" value="Zf-MYST"/>
</dbReference>
<evidence type="ECO:0000256" key="3">
    <source>
        <dbReference type="ARBA" id="ARBA00013184"/>
    </source>
</evidence>
<dbReference type="InterPro" id="IPR016197">
    <property type="entry name" value="Chromo-like_dom_sf"/>
</dbReference>
<keyword evidence="12" id="KW-0012">Acyltransferase</keyword>
<dbReference type="PANTHER" id="PTHR10615">
    <property type="entry name" value="HISTONE ACETYLTRANSFERASE"/>
    <property type="match status" value="1"/>
</dbReference>
<dbReference type="EMBL" id="JAAAXW010000193">
    <property type="protein sequence ID" value="KAF9540640.1"/>
    <property type="molecule type" value="Genomic_DNA"/>
</dbReference>
<evidence type="ECO:0000256" key="13">
    <source>
        <dbReference type="PIRSR" id="PIRSR602717-51"/>
    </source>
</evidence>
<feature type="region of interest" description="Disordered" evidence="14">
    <location>
        <begin position="636"/>
        <end position="702"/>
    </location>
</feature>
<keyword evidence="10" id="KW-0804">Transcription</keyword>
<reference evidence="16" key="1">
    <citation type="journal article" date="2020" name="Fungal Divers.">
        <title>Resolving the Mortierellaceae phylogeny through synthesis of multi-gene phylogenetics and phylogenomics.</title>
        <authorList>
            <person name="Vandepol N."/>
            <person name="Liber J."/>
            <person name="Desiro A."/>
            <person name="Na H."/>
            <person name="Kennedy M."/>
            <person name="Barry K."/>
            <person name="Grigoriev I.V."/>
            <person name="Miller A.N."/>
            <person name="O'Donnell K."/>
            <person name="Stajich J.E."/>
            <person name="Bonito G."/>
        </authorList>
    </citation>
    <scope>NUCLEOTIDE SEQUENCE</scope>
    <source>
        <strain evidence="16">NRRL 2591</strain>
    </source>
</reference>
<evidence type="ECO:0000256" key="7">
    <source>
        <dbReference type="ARBA" id="ARBA00022833"/>
    </source>
</evidence>
<dbReference type="GO" id="GO:0005634">
    <property type="term" value="C:nucleus"/>
    <property type="evidence" value="ECO:0007669"/>
    <property type="project" value="UniProtKB-SubCell"/>
</dbReference>
<feature type="domain" description="MYST-type HAT" evidence="15">
    <location>
        <begin position="163"/>
        <end position="534"/>
    </location>
</feature>
<evidence type="ECO:0000256" key="14">
    <source>
        <dbReference type="SAM" id="MobiDB-lite"/>
    </source>
</evidence>
<dbReference type="InterPro" id="IPR050603">
    <property type="entry name" value="MYST_HAT"/>
</dbReference>
<feature type="compositionally biased region" description="Low complexity" evidence="14">
    <location>
        <begin position="572"/>
        <end position="585"/>
    </location>
</feature>
<dbReference type="SUPFAM" id="SSF54160">
    <property type="entry name" value="Chromo domain-like"/>
    <property type="match status" value="1"/>
</dbReference>
<feature type="region of interest" description="Disordered" evidence="14">
    <location>
        <begin position="372"/>
        <end position="406"/>
    </location>
</feature>
<feature type="compositionally biased region" description="Low complexity" evidence="14">
    <location>
        <begin position="388"/>
        <end position="398"/>
    </location>
</feature>
<dbReference type="GO" id="GO:0046972">
    <property type="term" value="F:histone H4K16 acetyltransferase activity"/>
    <property type="evidence" value="ECO:0007669"/>
    <property type="project" value="TreeGrafter"/>
</dbReference>
<feature type="region of interest" description="Disordered" evidence="14">
    <location>
        <begin position="443"/>
        <end position="475"/>
    </location>
</feature>
<dbReference type="GO" id="GO:0006355">
    <property type="term" value="P:regulation of DNA-templated transcription"/>
    <property type="evidence" value="ECO:0007669"/>
    <property type="project" value="InterPro"/>
</dbReference>
<keyword evidence="7" id="KW-0862">Zinc</keyword>
<keyword evidence="6" id="KW-0863">Zinc-finger</keyword>
<evidence type="ECO:0000256" key="2">
    <source>
        <dbReference type="ARBA" id="ARBA00010107"/>
    </source>
</evidence>
<dbReference type="Gene3D" id="3.30.60.60">
    <property type="entry name" value="N-acetyl transferase-like"/>
    <property type="match status" value="1"/>
</dbReference>
<feature type="compositionally biased region" description="Polar residues" evidence="14">
    <location>
        <begin position="453"/>
        <end position="467"/>
    </location>
</feature>
<comment type="subcellular location">
    <subcellularLocation>
        <location evidence="1">Nucleus</location>
    </subcellularLocation>
</comment>
<protein>
    <recommendedName>
        <fullName evidence="3">histone acetyltransferase</fullName>
        <ecNumber evidence="3">2.3.1.48</ecNumber>
    </recommendedName>
</protein>
<evidence type="ECO:0000256" key="11">
    <source>
        <dbReference type="ARBA" id="ARBA00023242"/>
    </source>
</evidence>
<evidence type="ECO:0000256" key="4">
    <source>
        <dbReference type="ARBA" id="ARBA00022679"/>
    </source>
</evidence>
<dbReference type="AlphaFoldDB" id="A0A9P6K0P1"/>
<keyword evidence="5" id="KW-0479">Metal-binding</keyword>
<keyword evidence="8" id="KW-0007">Acetylation</keyword>
<dbReference type="InterPro" id="IPR016181">
    <property type="entry name" value="Acyl_CoA_acyltransferase"/>
</dbReference>
<evidence type="ECO:0000256" key="5">
    <source>
        <dbReference type="ARBA" id="ARBA00022723"/>
    </source>
</evidence>
<evidence type="ECO:0000313" key="16">
    <source>
        <dbReference type="EMBL" id="KAF9540640.1"/>
    </source>
</evidence>
<feature type="active site" description="Proton donor/acceptor" evidence="13">
    <location>
        <position position="342"/>
    </location>
</feature>
<dbReference type="Pfam" id="PF17772">
    <property type="entry name" value="zf-MYST"/>
    <property type="match status" value="1"/>
</dbReference>
<evidence type="ECO:0000256" key="6">
    <source>
        <dbReference type="ARBA" id="ARBA00022771"/>
    </source>
</evidence>
<accession>A0A9P6K0P1</accession>
<evidence type="ECO:0000259" key="15">
    <source>
        <dbReference type="PROSITE" id="PS51726"/>
    </source>
</evidence>
<dbReference type="GO" id="GO:0035267">
    <property type="term" value="C:NuA4 histone acetyltransferase complex"/>
    <property type="evidence" value="ECO:0007669"/>
    <property type="project" value="TreeGrafter"/>
</dbReference>
<evidence type="ECO:0000256" key="12">
    <source>
        <dbReference type="ARBA" id="ARBA00023315"/>
    </source>
</evidence>
<comment type="caution">
    <text evidence="16">The sequence shown here is derived from an EMBL/GenBank/DDBJ whole genome shotgun (WGS) entry which is preliminary data.</text>
</comment>
<comment type="similarity">
    <text evidence="2">Belongs to the MYST (SAS/MOZ) family.</text>
</comment>
<dbReference type="SUPFAM" id="SSF55729">
    <property type="entry name" value="Acyl-CoA N-acyltransferases (Nat)"/>
    <property type="match status" value="1"/>
</dbReference>
<dbReference type="PROSITE" id="PS51726">
    <property type="entry name" value="MYST_HAT"/>
    <property type="match status" value="1"/>
</dbReference>
<organism evidence="16 17">
    <name type="scientific">Mortierella hygrophila</name>
    <dbReference type="NCBI Taxonomy" id="979708"/>
    <lineage>
        <taxon>Eukaryota</taxon>
        <taxon>Fungi</taxon>
        <taxon>Fungi incertae sedis</taxon>
        <taxon>Mucoromycota</taxon>
        <taxon>Mortierellomycotina</taxon>
        <taxon>Mortierellomycetes</taxon>
        <taxon>Mortierellales</taxon>
        <taxon>Mortierellaceae</taxon>
        <taxon>Mortierella</taxon>
    </lineage>
</organism>
<proteinExistence type="inferred from homology"/>
<feature type="region of interest" description="Disordered" evidence="14">
    <location>
        <begin position="126"/>
        <end position="160"/>
    </location>
</feature>
<keyword evidence="4" id="KW-0808">Transferase</keyword>
<dbReference type="Pfam" id="PF01853">
    <property type="entry name" value="MOZ_SAS"/>
    <property type="match status" value="1"/>
</dbReference>
<dbReference type="InterPro" id="IPR025995">
    <property type="entry name" value="Tudor-knot"/>
</dbReference>
<dbReference type="Proteomes" id="UP000723463">
    <property type="component" value="Unassembled WGS sequence"/>
</dbReference>